<reference evidence="1 2" key="1">
    <citation type="journal article" date="2010" name="Science">
        <title>Genomic comparison of the ants Camponotus floridanus and Harpegnathos saltator.</title>
        <authorList>
            <person name="Bonasio R."/>
            <person name="Zhang G."/>
            <person name="Ye C."/>
            <person name="Mutti N.S."/>
            <person name="Fang X."/>
            <person name="Qin N."/>
            <person name="Donahue G."/>
            <person name="Yang P."/>
            <person name="Li Q."/>
            <person name="Li C."/>
            <person name="Zhang P."/>
            <person name="Huang Z."/>
            <person name="Berger S.L."/>
            <person name="Reinberg D."/>
            <person name="Wang J."/>
            <person name="Liebig J."/>
        </authorList>
    </citation>
    <scope>NUCLEOTIDE SEQUENCE [LARGE SCALE GENOMIC DNA]</scope>
    <source>
        <strain evidence="2">C129</strain>
    </source>
</reference>
<dbReference type="AlphaFoldDB" id="E2B0F3"/>
<dbReference type="Proteomes" id="UP000000311">
    <property type="component" value="Unassembled WGS sequence"/>
</dbReference>
<dbReference type="OMA" id="ISEHRCE"/>
<dbReference type="EMBL" id="GL444566">
    <property type="protein sequence ID" value="EFN60836.1"/>
    <property type="molecule type" value="Genomic_DNA"/>
</dbReference>
<organism evidence="2">
    <name type="scientific">Camponotus floridanus</name>
    <name type="common">Florida carpenter ant</name>
    <dbReference type="NCBI Taxonomy" id="104421"/>
    <lineage>
        <taxon>Eukaryota</taxon>
        <taxon>Metazoa</taxon>
        <taxon>Ecdysozoa</taxon>
        <taxon>Arthropoda</taxon>
        <taxon>Hexapoda</taxon>
        <taxon>Insecta</taxon>
        <taxon>Pterygota</taxon>
        <taxon>Neoptera</taxon>
        <taxon>Endopterygota</taxon>
        <taxon>Hymenoptera</taxon>
        <taxon>Apocrita</taxon>
        <taxon>Aculeata</taxon>
        <taxon>Formicoidea</taxon>
        <taxon>Formicidae</taxon>
        <taxon>Formicinae</taxon>
        <taxon>Camponotus</taxon>
    </lineage>
</organism>
<proteinExistence type="predicted"/>
<evidence type="ECO:0000313" key="1">
    <source>
        <dbReference type="EMBL" id="EFN60836.1"/>
    </source>
</evidence>
<accession>E2B0F3</accession>
<dbReference type="InParanoid" id="E2B0F3"/>
<protein>
    <submittedName>
        <fullName evidence="1">Uncharacterized protein</fullName>
    </submittedName>
</protein>
<sequence length="89" mass="10462">YINIRVSAKNRNCDIYPPYESIIEAKQICYPSNMQISEHRCEIPLQNLLDHTALRILQIDKIKKLEENMDNFEILYKWGCDGSSGHSQY</sequence>
<gene>
    <name evidence="1" type="ORF">EAG_00223</name>
</gene>
<feature type="non-terminal residue" evidence="1">
    <location>
        <position position="1"/>
    </location>
</feature>
<feature type="non-terminal residue" evidence="1">
    <location>
        <position position="89"/>
    </location>
</feature>
<name>E2B0F3_CAMFO</name>
<keyword evidence="2" id="KW-1185">Reference proteome</keyword>
<evidence type="ECO:0000313" key="2">
    <source>
        <dbReference type="Proteomes" id="UP000000311"/>
    </source>
</evidence>